<dbReference type="EMBL" id="BSXT01001810">
    <property type="protein sequence ID" value="GMF45380.1"/>
    <property type="molecule type" value="Genomic_DNA"/>
</dbReference>
<accession>A0A9W6XTJ6</accession>
<reference evidence="1" key="1">
    <citation type="submission" date="2023-04" db="EMBL/GenBank/DDBJ databases">
        <title>Phytophthora fragariaefolia NBRC 109709.</title>
        <authorList>
            <person name="Ichikawa N."/>
            <person name="Sato H."/>
            <person name="Tonouchi N."/>
        </authorList>
    </citation>
    <scope>NUCLEOTIDE SEQUENCE</scope>
    <source>
        <strain evidence="1">NBRC 109709</strain>
    </source>
</reference>
<comment type="caution">
    <text evidence="1">The sequence shown here is derived from an EMBL/GenBank/DDBJ whole genome shotgun (WGS) entry which is preliminary data.</text>
</comment>
<dbReference type="OrthoDB" id="126674at2759"/>
<gene>
    <name evidence="1" type="ORF">Pfra01_001621900</name>
</gene>
<name>A0A9W6XTJ6_9STRA</name>
<organism evidence="1 2">
    <name type="scientific">Phytophthora fragariaefolia</name>
    <dbReference type="NCBI Taxonomy" id="1490495"/>
    <lineage>
        <taxon>Eukaryota</taxon>
        <taxon>Sar</taxon>
        <taxon>Stramenopiles</taxon>
        <taxon>Oomycota</taxon>
        <taxon>Peronosporomycetes</taxon>
        <taxon>Peronosporales</taxon>
        <taxon>Peronosporaceae</taxon>
        <taxon>Phytophthora</taxon>
    </lineage>
</organism>
<evidence type="ECO:0000313" key="1">
    <source>
        <dbReference type="EMBL" id="GMF45380.1"/>
    </source>
</evidence>
<dbReference type="AlphaFoldDB" id="A0A9W6XTJ6"/>
<keyword evidence="2" id="KW-1185">Reference proteome</keyword>
<sequence length="116" mass="12422">MQGISLFKDPTNCLTCPLFTLAAALVMQTPPSKTFCTEFTATKRGAANAKDIEELSLVELLEADDSSAAADDVQQSGTKRDVAGAHAYINRLLVSVKKEAKRKQVQLTPGLTSHSV</sequence>
<dbReference type="Proteomes" id="UP001165121">
    <property type="component" value="Unassembled WGS sequence"/>
</dbReference>
<evidence type="ECO:0000313" key="2">
    <source>
        <dbReference type="Proteomes" id="UP001165121"/>
    </source>
</evidence>
<protein>
    <submittedName>
        <fullName evidence="1">Unnamed protein product</fullName>
    </submittedName>
</protein>
<proteinExistence type="predicted"/>